<protein>
    <submittedName>
        <fullName evidence="1">GNAT family N-acetyltransferase</fullName>
    </submittedName>
</protein>
<comment type="caution">
    <text evidence="1">The sequence shown here is derived from an EMBL/GenBank/DDBJ whole genome shotgun (WGS) entry which is preliminary data.</text>
</comment>
<dbReference type="Gene3D" id="3.40.630.30">
    <property type="match status" value="1"/>
</dbReference>
<keyword evidence="2" id="KW-1185">Reference proteome</keyword>
<gene>
    <name evidence="1" type="ORF">E0485_05540</name>
</gene>
<keyword evidence="1" id="KW-0808">Transferase</keyword>
<dbReference type="InterPro" id="IPR016181">
    <property type="entry name" value="Acyl_CoA_acyltransferase"/>
</dbReference>
<evidence type="ECO:0000313" key="1">
    <source>
        <dbReference type="EMBL" id="TCZ79494.1"/>
    </source>
</evidence>
<name>A0A4R4EHA4_9BACL</name>
<dbReference type="GO" id="GO:0016740">
    <property type="term" value="F:transferase activity"/>
    <property type="evidence" value="ECO:0007669"/>
    <property type="project" value="UniProtKB-KW"/>
</dbReference>
<sequence>MITIQRVEYEEKSILRNLLELYQYDFSEYDPEDVNKNGLYEYKFLDHYWTEEGRHPFFIRVNANLAGFAFVRELGLNEDNQTIYSMAEFFVMKKYRNLKVGQYVSQELFNMFSGFWKVAQIEANKPSQAFWRKIIARYTNNKYKDIREDDWEGPIQTFSTVSR</sequence>
<reference evidence="1 2" key="1">
    <citation type="submission" date="2019-03" db="EMBL/GenBank/DDBJ databases">
        <authorList>
            <person name="Kim M.K.M."/>
        </authorList>
    </citation>
    <scope>NUCLEOTIDE SEQUENCE [LARGE SCALE GENOMIC DNA]</scope>
    <source>
        <strain evidence="1 2">18JY21-1</strain>
    </source>
</reference>
<proteinExistence type="predicted"/>
<dbReference type="AlphaFoldDB" id="A0A4R4EHA4"/>
<accession>A0A4R4EHA4</accession>
<evidence type="ECO:0000313" key="2">
    <source>
        <dbReference type="Proteomes" id="UP000295418"/>
    </source>
</evidence>
<dbReference type="EMBL" id="SKFG01000003">
    <property type="protein sequence ID" value="TCZ79494.1"/>
    <property type="molecule type" value="Genomic_DNA"/>
</dbReference>
<dbReference type="SUPFAM" id="SSF55729">
    <property type="entry name" value="Acyl-CoA N-acyltransferases (Nat)"/>
    <property type="match status" value="1"/>
</dbReference>
<organism evidence="1 2">
    <name type="scientific">Paenibacillus albiflavus</name>
    <dbReference type="NCBI Taxonomy" id="2545760"/>
    <lineage>
        <taxon>Bacteria</taxon>
        <taxon>Bacillati</taxon>
        <taxon>Bacillota</taxon>
        <taxon>Bacilli</taxon>
        <taxon>Bacillales</taxon>
        <taxon>Paenibacillaceae</taxon>
        <taxon>Paenibacillus</taxon>
    </lineage>
</organism>
<dbReference type="OrthoDB" id="8479334at2"/>
<dbReference type="Proteomes" id="UP000295418">
    <property type="component" value="Unassembled WGS sequence"/>
</dbReference>